<dbReference type="HOGENOM" id="CLU_166065_2_0_9"/>
<organism evidence="3 4">
    <name type="scientific">Eubacterium cellulosolvens (strain ATCC 43171 / JCM 9499 / 6)</name>
    <name type="common">Cillobacterium cellulosolvens</name>
    <dbReference type="NCBI Taxonomy" id="633697"/>
    <lineage>
        <taxon>Bacteria</taxon>
        <taxon>Bacillati</taxon>
        <taxon>Bacillota</taxon>
        <taxon>Clostridia</taxon>
        <taxon>Eubacteriales</taxon>
        <taxon>Eubacteriaceae</taxon>
        <taxon>Eubacterium</taxon>
    </lineage>
</organism>
<dbReference type="Proteomes" id="UP000005753">
    <property type="component" value="Chromosome"/>
</dbReference>
<evidence type="ECO:0008006" key="5">
    <source>
        <dbReference type="Google" id="ProtNLM"/>
    </source>
</evidence>
<keyword evidence="4" id="KW-1185">Reference proteome</keyword>
<reference evidence="3 4" key="1">
    <citation type="submission" date="2010-08" db="EMBL/GenBank/DDBJ databases">
        <authorList>
            <consortium name="US DOE Joint Genome Institute (JGI-PGF)"/>
            <person name="Lucas S."/>
            <person name="Copeland A."/>
            <person name="Lapidus A."/>
            <person name="Cheng J.-F."/>
            <person name="Bruce D."/>
            <person name="Goodwin L."/>
            <person name="Pitluck S."/>
            <person name="Land M.L."/>
            <person name="Hauser L."/>
            <person name="Chang Y.-J."/>
            <person name="Anderson I.J."/>
            <person name="Johnson E."/>
            <person name="Mulhopadhyay B."/>
            <person name="Kyrpides N."/>
            <person name="Woyke T.J."/>
        </authorList>
    </citation>
    <scope>NUCLEOTIDE SEQUENCE [LARGE SCALE GENOMIC DNA]</scope>
    <source>
        <strain evidence="3 4">6</strain>
    </source>
</reference>
<protein>
    <recommendedName>
        <fullName evidence="5">DUF4366 domain-containing protein</fullName>
    </recommendedName>
</protein>
<evidence type="ECO:0000256" key="1">
    <source>
        <dbReference type="SAM" id="MobiDB-lite"/>
    </source>
</evidence>
<evidence type="ECO:0000313" key="3">
    <source>
        <dbReference type="EMBL" id="EIM56749.1"/>
    </source>
</evidence>
<sequence length="116" mass="13367">MDKVQELVTLLKAGQIKEEQEKKINPILFVVAVVGAIVAVCGIAYAIYRHFSPDYLGEFDDDDFDDDFEDYFDDEDCDDFDEDRAEKDDPVSSAFDDDRDEQRTPSETKIIFPRVK</sequence>
<dbReference type="AlphaFoldDB" id="I5ASH6"/>
<dbReference type="EMBL" id="CM001487">
    <property type="protein sequence ID" value="EIM56749.1"/>
    <property type="molecule type" value="Genomic_DNA"/>
</dbReference>
<keyword evidence="2" id="KW-1133">Transmembrane helix</keyword>
<reference evidence="3 4" key="2">
    <citation type="submission" date="2012-02" db="EMBL/GenBank/DDBJ databases">
        <title>Improved High-Quality Draft sequence of Eubacterium cellulosolvens 6.</title>
        <authorList>
            <consortium name="US DOE Joint Genome Institute"/>
            <person name="Lucas S."/>
            <person name="Han J."/>
            <person name="Lapidus A."/>
            <person name="Cheng J.-F."/>
            <person name="Goodwin L."/>
            <person name="Pitluck S."/>
            <person name="Peters L."/>
            <person name="Mikhailova N."/>
            <person name="Gu W."/>
            <person name="Detter J.C."/>
            <person name="Han C."/>
            <person name="Tapia R."/>
            <person name="Land M."/>
            <person name="Hauser L."/>
            <person name="Kyrpides N."/>
            <person name="Ivanova N."/>
            <person name="Pagani I."/>
            <person name="Johnson E."/>
            <person name="Mukhopadhyay B."/>
            <person name="Anderson I."/>
            <person name="Woyke T."/>
        </authorList>
    </citation>
    <scope>NUCLEOTIDE SEQUENCE [LARGE SCALE GENOMIC DNA]</scope>
    <source>
        <strain evidence="3 4">6</strain>
    </source>
</reference>
<feature type="region of interest" description="Disordered" evidence="1">
    <location>
        <begin position="79"/>
        <end position="116"/>
    </location>
</feature>
<accession>I5ASH6</accession>
<feature type="transmembrane region" description="Helical" evidence="2">
    <location>
        <begin position="27"/>
        <end position="48"/>
    </location>
</feature>
<name>I5ASH6_EUBC6</name>
<evidence type="ECO:0000256" key="2">
    <source>
        <dbReference type="SAM" id="Phobius"/>
    </source>
</evidence>
<keyword evidence="2" id="KW-0812">Transmembrane</keyword>
<dbReference type="eggNOG" id="ENOG5032ZDT">
    <property type="taxonomic scope" value="Bacteria"/>
</dbReference>
<evidence type="ECO:0000313" key="4">
    <source>
        <dbReference type="Proteomes" id="UP000005753"/>
    </source>
</evidence>
<proteinExistence type="predicted"/>
<keyword evidence="2" id="KW-0472">Membrane</keyword>
<gene>
    <name evidence="3" type="ORF">EubceDRAFT1_0921</name>
</gene>